<proteinExistence type="predicted"/>
<protein>
    <submittedName>
        <fullName evidence="1">Uncharacterized protein</fullName>
    </submittedName>
</protein>
<sequence>MIFERVNQLSSNVHQGCLADLTLVLTSILPFAIQQLELHLSEWRNLTKKTDNKPAVSLSKFVSHLLRQKGSCNKIGGCAGDEKKQVFQLVPPARAEDAGELRDAQDKNYLTGSLGAAEVADAFSGVHWHIFNSRPTRHPPYIPEKTPSLTNESFFPSFLSSILIDCEVQMQSVRILTCDCGSYTVGNHLPNTHFEKMV</sequence>
<keyword evidence="2" id="KW-1185">Reference proteome</keyword>
<dbReference type="EMBL" id="JABXBU010002231">
    <property type="protein sequence ID" value="KAF8765128.1"/>
    <property type="molecule type" value="Genomic_DNA"/>
</dbReference>
<comment type="caution">
    <text evidence="1">The sequence shown here is derived from an EMBL/GenBank/DDBJ whole genome shotgun (WGS) entry which is preliminary data.</text>
</comment>
<gene>
    <name evidence="1" type="ORF">HNY73_023121</name>
</gene>
<name>A0A8T0E2U5_ARGBR</name>
<accession>A0A8T0E2U5</accession>
<reference evidence="1" key="1">
    <citation type="journal article" date="2020" name="bioRxiv">
        <title>Chromosome-level reference genome of the European wasp spider Argiope bruennichi: a resource for studies on range expansion and evolutionary adaptation.</title>
        <authorList>
            <person name="Sheffer M.M."/>
            <person name="Hoppe A."/>
            <person name="Krehenwinkel H."/>
            <person name="Uhl G."/>
            <person name="Kuss A.W."/>
            <person name="Jensen L."/>
            <person name="Jensen C."/>
            <person name="Gillespie R.G."/>
            <person name="Hoff K.J."/>
            <person name="Prost S."/>
        </authorList>
    </citation>
    <scope>NUCLEOTIDE SEQUENCE</scope>
</reference>
<dbReference type="Proteomes" id="UP000807504">
    <property type="component" value="Unassembled WGS sequence"/>
</dbReference>
<evidence type="ECO:0000313" key="2">
    <source>
        <dbReference type="Proteomes" id="UP000807504"/>
    </source>
</evidence>
<evidence type="ECO:0000313" key="1">
    <source>
        <dbReference type="EMBL" id="KAF8765128.1"/>
    </source>
</evidence>
<dbReference type="AlphaFoldDB" id="A0A8T0E2U5"/>
<organism evidence="1 2">
    <name type="scientific">Argiope bruennichi</name>
    <name type="common">Wasp spider</name>
    <name type="synonym">Aranea bruennichi</name>
    <dbReference type="NCBI Taxonomy" id="94029"/>
    <lineage>
        <taxon>Eukaryota</taxon>
        <taxon>Metazoa</taxon>
        <taxon>Ecdysozoa</taxon>
        <taxon>Arthropoda</taxon>
        <taxon>Chelicerata</taxon>
        <taxon>Arachnida</taxon>
        <taxon>Araneae</taxon>
        <taxon>Araneomorphae</taxon>
        <taxon>Entelegynae</taxon>
        <taxon>Araneoidea</taxon>
        <taxon>Araneidae</taxon>
        <taxon>Argiope</taxon>
    </lineage>
</organism>
<reference evidence="1" key="2">
    <citation type="submission" date="2020-06" db="EMBL/GenBank/DDBJ databases">
        <authorList>
            <person name="Sheffer M."/>
        </authorList>
    </citation>
    <scope>NUCLEOTIDE SEQUENCE</scope>
</reference>